<sequence length="236" mass="25625">MENMKTSIITFAALLITINISAQQQPVKSTDVPQTVVKLSSPADTLQYTLGAFIGQWMVKNGFAINDPVLFKRGMDDVLQNKPLAVNDTTIVPRIAAHQLTTRNERSRQMEEQLFAALKGKSGIGVLPNGVHYLVLEEGNGIRPTAKDSIVINAVGVFPDGTVFEDTRKKKPIKNITSGLIPGLNTAIQLMPEGSVWRIFVPSALAYGPAGLSNLIPPYTALVFDITLVEVKVSKE</sequence>
<evidence type="ECO:0000256" key="4">
    <source>
        <dbReference type="ARBA" id="ARBA00023235"/>
    </source>
</evidence>
<dbReference type="Gene3D" id="1.10.287.460">
    <property type="entry name" value="Peptidyl-prolyl cis-trans isomerase, FKBP-type, N-terminal domain"/>
    <property type="match status" value="1"/>
</dbReference>
<dbReference type="InterPro" id="IPR036944">
    <property type="entry name" value="PPIase_FKBP_N_sf"/>
</dbReference>
<evidence type="ECO:0000313" key="6">
    <source>
        <dbReference type="EMBL" id="GAI72450.1"/>
    </source>
</evidence>
<dbReference type="PANTHER" id="PTHR43811">
    <property type="entry name" value="FKBP-TYPE PEPTIDYL-PROLYL CIS-TRANS ISOMERASE FKPA"/>
    <property type="match status" value="1"/>
</dbReference>
<protein>
    <recommendedName>
        <fullName evidence="2">peptidylprolyl isomerase</fullName>
        <ecNumber evidence="2">5.2.1.8</ecNumber>
    </recommendedName>
</protein>
<evidence type="ECO:0000256" key="3">
    <source>
        <dbReference type="ARBA" id="ARBA00023110"/>
    </source>
</evidence>
<dbReference type="EMBL" id="BARW01001196">
    <property type="protein sequence ID" value="GAI72450.1"/>
    <property type="molecule type" value="Genomic_DNA"/>
</dbReference>
<gene>
    <name evidence="6" type="ORF">S12H4_04034</name>
</gene>
<dbReference type="Pfam" id="PF01346">
    <property type="entry name" value="FKBP_N"/>
    <property type="match status" value="1"/>
</dbReference>
<organism evidence="6">
    <name type="scientific">marine sediment metagenome</name>
    <dbReference type="NCBI Taxonomy" id="412755"/>
    <lineage>
        <taxon>unclassified sequences</taxon>
        <taxon>metagenomes</taxon>
        <taxon>ecological metagenomes</taxon>
    </lineage>
</organism>
<evidence type="ECO:0000256" key="1">
    <source>
        <dbReference type="ARBA" id="ARBA00000971"/>
    </source>
</evidence>
<dbReference type="InterPro" id="IPR046357">
    <property type="entry name" value="PPIase_dom_sf"/>
</dbReference>
<keyword evidence="4" id="KW-0413">Isomerase</keyword>
<dbReference type="SUPFAM" id="SSF54534">
    <property type="entry name" value="FKBP-like"/>
    <property type="match status" value="1"/>
</dbReference>
<evidence type="ECO:0000259" key="5">
    <source>
        <dbReference type="PROSITE" id="PS50059"/>
    </source>
</evidence>
<evidence type="ECO:0000256" key="2">
    <source>
        <dbReference type="ARBA" id="ARBA00013194"/>
    </source>
</evidence>
<dbReference type="GO" id="GO:0006457">
    <property type="term" value="P:protein folding"/>
    <property type="evidence" value="ECO:0007669"/>
    <property type="project" value="InterPro"/>
</dbReference>
<dbReference type="InterPro" id="IPR001179">
    <property type="entry name" value="PPIase_FKBP_dom"/>
</dbReference>
<dbReference type="PANTHER" id="PTHR43811:SF19">
    <property type="entry name" value="39 KDA FK506-BINDING NUCLEAR PROTEIN"/>
    <property type="match status" value="1"/>
</dbReference>
<proteinExistence type="predicted"/>
<feature type="domain" description="PPIase FKBP-type" evidence="5">
    <location>
        <begin position="147"/>
        <end position="232"/>
    </location>
</feature>
<reference evidence="6" key="1">
    <citation type="journal article" date="2014" name="Front. Microbiol.">
        <title>High frequency of phylogenetically diverse reductive dehalogenase-homologous genes in deep subseafloor sedimentary metagenomes.</title>
        <authorList>
            <person name="Kawai M."/>
            <person name="Futagami T."/>
            <person name="Toyoda A."/>
            <person name="Takaki Y."/>
            <person name="Nishi S."/>
            <person name="Hori S."/>
            <person name="Arai W."/>
            <person name="Tsubouchi T."/>
            <person name="Morono Y."/>
            <person name="Uchiyama I."/>
            <person name="Ito T."/>
            <person name="Fujiyama A."/>
            <person name="Inagaki F."/>
            <person name="Takami H."/>
        </authorList>
    </citation>
    <scope>NUCLEOTIDE SEQUENCE</scope>
    <source>
        <strain evidence="6">Expedition CK06-06</strain>
    </source>
</reference>
<dbReference type="PROSITE" id="PS50059">
    <property type="entry name" value="FKBP_PPIASE"/>
    <property type="match status" value="1"/>
</dbReference>
<comment type="catalytic activity">
    <reaction evidence="1">
        <text>[protein]-peptidylproline (omega=180) = [protein]-peptidylproline (omega=0)</text>
        <dbReference type="Rhea" id="RHEA:16237"/>
        <dbReference type="Rhea" id="RHEA-COMP:10747"/>
        <dbReference type="Rhea" id="RHEA-COMP:10748"/>
        <dbReference type="ChEBI" id="CHEBI:83833"/>
        <dbReference type="ChEBI" id="CHEBI:83834"/>
        <dbReference type="EC" id="5.2.1.8"/>
    </reaction>
</comment>
<dbReference type="EC" id="5.2.1.8" evidence="2"/>
<name>X1SAK5_9ZZZZ</name>
<dbReference type="AlphaFoldDB" id="X1SAK5"/>
<keyword evidence="3" id="KW-0697">Rotamase</keyword>
<dbReference type="GO" id="GO:0003755">
    <property type="term" value="F:peptidyl-prolyl cis-trans isomerase activity"/>
    <property type="evidence" value="ECO:0007669"/>
    <property type="project" value="UniProtKB-KW"/>
</dbReference>
<dbReference type="InterPro" id="IPR000774">
    <property type="entry name" value="PPIase_FKBP_N"/>
</dbReference>
<accession>X1SAK5</accession>
<comment type="caution">
    <text evidence="6">The sequence shown here is derived from an EMBL/GenBank/DDBJ whole genome shotgun (WGS) entry which is preliminary data.</text>
</comment>
<dbReference type="Gene3D" id="3.10.50.40">
    <property type="match status" value="1"/>
</dbReference>
<dbReference type="Pfam" id="PF00254">
    <property type="entry name" value="FKBP_C"/>
    <property type="match status" value="1"/>
</dbReference>